<sequence>MRTNLSQFNFIFLGISAAIPTFALGIPFGLWLLSAGVSKETFGLITVSSLIVALNFLWSPFINNIKIPLLHKLLGLRRSWLLLSQVSLSILLFTLSILDPLQNITLIVFIACLIYFFSSVQDIALDAYRVEYDKFSSPENLSTIYQLGYKIGAFLVGAQVYSLIGEDNWGFVYFYLAFLMLILPFFTLISKKVDELNLNQSTLTAFKEAFKNLFQKNNVVVLLILIGVYKISDIVLGPMAAALYKETALDDPSFLEMKSYFNFIATFVGAGIALLSIKYLKINISMLLGAILVLSTNILFSYLYLNPTYLNFISINFLDTIAQSFTAVCFITFLVDLIDRKFTAIQYAFLASLVIVPGTIIKGSSGFILEGFGYYNFFILMGVLAIPSVCLCYLLPRNLELNFENIMKIISIALALSIFLISIYNFDQNFSNLDDKLLHVLMYVLLAAITFTASKKTNLYILFAVLILIGVATEATQMIFGLRNFEYMDIIANSLGVLIGFVFYYISEKYLKKTQ</sequence>
<feature type="transmembrane region" description="Helical" evidence="6">
    <location>
        <begin position="311"/>
        <end position="335"/>
    </location>
</feature>
<evidence type="ECO:0000256" key="5">
    <source>
        <dbReference type="ARBA" id="ARBA00023136"/>
    </source>
</evidence>
<evidence type="ECO:0000256" key="3">
    <source>
        <dbReference type="ARBA" id="ARBA00022692"/>
    </source>
</evidence>
<dbReference type="SUPFAM" id="SSF103473">
    <property type="entry name" value="MFS general substrate transporter"/>
    <property type="match status" value="1"/>
</dbReference>
<evidence type="ECO:0000313" key="7">
    <source>
        <dbReference type="EMBL" id="URQ63545.1"/>
    </source>
</evidence>
<keyword evidence="5 6" id="KW-0472">Membrane</keyword>
<feature type="transmembrane region" description="Helical" evidence="6">
    <location>
        <begin position="487"/>
        <end position="506"/>
    </location>
</feature>
<dbReference type="AlphaFoldDB" id="A0A9Q8X2C0"/>
<evidence type="ECO:0000256" key="2">
    <source>
        <dbReference type="ARBA" id="ARBA00022448"/>
    </source>
</evidence>
<feature type="transmembrane region" description="Helical" evidence="6">
    <location>
        <begin position="79"/>
        <end position="98"/>
    </location>
</feature>
<keyword evidence="2" id="KW-0813">Transport</keyword>
<dbReference type="PANTHER" id="PTHR12778:SF10">
    <property type="entry name" value="MAJOR FACILITATOR SUPERFAMILY DOMAIN-CONTAINING PROTEIN 3"/>
    <property type="match status" value="1"/>
</dbReference>
<organism evidence="7 8">
    <name type="scientific">SAR86 cluster bacterium</name>
    <dbReference type="NCBI Taxonomy" id="2030880"/>
    <lineage>
        <taxon>Bacteria</taxon>
        <taxon>Pseudomonadati</taxon>
        <taxon>Pseudomonadota</taxon>
        <taxon>Gammaproteobacteria</taxon>
        <taxon>SAR86 cluster</taxon>
    </lineage>
</organism>
<feature type="transmembrane region" description="Helical" evidence="6">
    <location>
        <begin position="144"/>
        <end position="164"/>
    </location>
</feature>
<gene>
    <name evidence="7" type="ORF">M9B40_01945</name>
</gene>
<feature type="transmembrane region" description="Helical" evidence="6">
    <location>
        <begin position="284"/>
        <end position="305"/>
    </location>
</feature>
<dbReference type="Proteomes" id="UP001056381">
    <property type="component" value="Chromosome"/>
</dbReference>
<feature type="transmembrane region" description="Helical" evidence="6">
    <location>
        <begin position="12"/>
        <end position="35"/>
    </location>
</feature>
<feature type="transmembrane region" description="Helical" evidence="6">
    <location>
        <begin position="406"/>
        <end position="424"/>
    </location>
</feature>
<dbReference type="NCBIfam" id="NF037970">
    <property type="entry name" value="vanZ_1"/>
    <property type="match status" value="1"/>
</dbReference>
<evidence type="ECO:0000256" key="4">
    <source>
        <dbReference type="ARBA" id="ARBA00022989"/>
    </source>
</evidence>
<protein>
    <submittedName>
        <fullName evidence="7">VanZ family protein</fullName>
    </submittedName>
</protein>
<dbReference type="InterPro" id="IPR004752">
    <property type="entry name" value="AmpG_permease/AT-1"/>
</dbReference>
<feature type="transmembrane region" description="Helical" evidence="6">
    <location>
        <begin position="374"/>
        <end position="394"/>
    </location>
</feature>
<comment type="subcellular location">
    <subcellularLocation>
        <location evidence="1">Membrane</location>
        <topology evidence="1">Multi-pass membrane protein</topology>
    </subcellularLocation>
</comment>
<dbReference type="Gene3D" id="1.20.1250.20">
    <property type="entry name" value="MFS general substrate transporter like domains"/>
    <property type="match status" value="1"/>
</dbReference>
<accession>A0A9Q8X2C0</accession>
<dbReference type="InterPro" id="IPR036259">
    <property type="entry name" value="MFS_trans_sf"/>
</dbReference>
<proteinExistence type="predicted"/>
<feature type="transmembrane region" description="Helical" evidence="6">
    <location>
        <begin position="104"/>
        <end position="124"/>
    </location>
</feature>
<feature type="transmembrane region" description="Helical" evidence="6">
    <location>
        <begin position="260"/>
        <end position="277"/>
    </location>
</feature>
<reference evidence="7" key="1">
    <citation type="submission" date="2022-05" db="EMBL/GenBank/DDBJ databases">
        <title>Single-amplified genomics reveal most streamlined microbe among free-living bacteria.</title>
        <authorList>
            <person name="Roda-Garcia J."/>
            <person name="Haro-Moreno J.M."/>
            <person name="Rodriguez-Valera F."/>
            <person name="Almagro-Moreno S."/>
            <person name="Lopez-Perez M."/>
        </authorList>
    </citation>
    <scope>NUCLEOTIDE SEQUENCE</scope>
    <source>
        <strain evidence="7">TMED112-D2-2</strain>
    </source>
</reference>
<feature type="transmembrane region" description="Helical" evidence="6">
    <location>
        <begin position="436"/>
        <end position="453"/>
    </location>
</feature>
<name>A0A9Q8X2C0_9GAMM</name>
<dbReference type="PANTHER" id="PTHR12778">
    <property type="entry name" value="SOLUTE CARRIER FAMILY 33 ACETYL-COA TRANSPORTER -RELATED"/>
    <property type="match status" value="1"/>
</dbReference>
<dbReference type="GO" id="GO:0016020">
    <property type="term" value="C:membrane"/>
    <property type="evidence" value="ECO:0007669"/>
    <property type="project" value="UniProtKB-SubCell"/>
</dbReference>
<dbReference type="EMBL" id="CP097966">
    <property type="protein sequence ID" value="URQ63545.1"/>
    <property type="molecule type" value="Genomic_DNA"/>
</dbReference>
<keyword evidence="8" id="KW-1185">Reference proteome</keyword>
<feature type="transmembrane region" description="Helical" evidence="6">
    <location>
        <begin position="347"/>
        <end position="368"/>
    </location>
</feature>
<evidence type="ECO:0000256" key="6">
    <source>
        <dbReference type="SAM" id="Phobius"/>
    </source>
</evidence>
<keyword evidence="4 6" id="KW-1133">Transmembrane helix</keyword>
<feature type="transmembrane region" description="Helical" evidence="6">
    <location>
        <begin position="170"/>
        <end position="189"/>
    </location>
</feature>
<evidence type="ECO:0000313" key="8">
    <source>
        <dbReference type="Proteomes" id="UP001056381"/>
    </source>
</evidence>
<keyword evidence="3 6" id="KW-0812">Transmembrane</keyword>
<feature type="transmembrane region" description="Helical" evidence="6">
    <location>
        <begin position="41"/>
        <end position="58"/>
    </location>
</feature>
<evidence type="ECO:0000256" key="1">
    <source>
        <dbReference type="ARBA" id="ARBA00004141"/>
    </source>
</evidence>
<feature type="transmembrane region" description="Helical" evidence="6">
    <location>
        <begin position="219"/>
        <end position="240"/>
    </location>
</feature>
<feature type="transmembrane region" description="Helical" evidence="6">
    <location>
        <begin position="460"/>
        <end position="481"/>
    </location>
</feature>